<evidence type="ECO:0000259" key="5">
    <source>
        <dbReference type="PROSITE" id="PS50931"/>
    </source>
</evidence>
<dbReference type="Pfam" id="PF00126">
    <property type="entry name" value="HTH_1"/>
    <property type="match status" value="1"/>
</dbReference>
<evidence type="ECO:0000256" key="1">
    <source>
        <dbReference type="ARBA" id="ARBA00009437"/>
    </source>
</evidence>
<dbReference type="SUPFAM" id="SSF53850">
    <property type="entry name" value="Periplasmic binding protein-like II"/>
    <property type="match status" value="1"/>
</dbReference>
<keyword evidence="4" id="KW-0804">Transcription</keyword>
<evidence type="ECO:0000256" key="4">
    <source>
        <dbReference type="ARBA" id="ARBA00023163"/>
    </source>
</evidence>
<comment type="caution">
    <text evidence="6">The sequence shown here is derived from an EMBL/GenBank/DDBJ whole genome shotgun (WGS) entry which is preliminary data.</text>
</comment>
<gene>
    <name evidence="6" type="ORF">CR162_06845</name>
</gene>
<dbReference type="PANTHER" id="PTHR30537">
    <property type="entry name" value="HTH-TYPE TRANSCRIPTIONAL REGULATOR"/>
    <property type="match status" value="1"/>
</dbReference>
<proteinExistence type="inferred from homology"/>
<dbReference type="PROSITE" id="PS50931">
    <property type="entry name" value="HTH_LYSR"/>
    <property type="match status" value="1"/>
</dbReference>
<dbReference type="InterPro" id="IPR000847">
    <property type="entry name" value="LysR_HTH_N"/>
</dbReference>
<dbReference type="GO" id="GO:0003677">
    <property type="term" value="F:DNA binding"/>
    <property type="evidence" value="ECO:0007669"/>
    <property type="project" value="UniProtKB-KW"/>
</dbReference>
<dbReference type="InterPro" id="IPR005119">
    <property type="entry name" value="LysR_subst-bd"/>
</dbReference>
<dbReference type="FunFam" id="3.40.190.290:FF:000001">
    <property type="entry name" value="Transcriptional regulator, LysR family"/>
    <property type="match status" value="1"/>
</dbReference>
<dbReference type="Gene3D" id="1.10.10.10">
    <property type="entry name" value="Winged helix-like DNA-binding domain superfamily/Winged helix DNA-binding domain"/>
    <property type="match status" value="1"/>
</dbReference>
<dbReference type="Gene3D" id="3.40.190.290">
    <property type="match status" value="1"/>
</dbReference>
<evidence type="ECO:0000256" key="3">
    <source>
        <dbReference type="ARBA" id="ARBA00023125"/>
    </source>
</evidence>
<dbReference type="AlphaFoldDB" id="A0A2C7A643"/>
<dbReference type="InterPro" id="IPR058163">
    <property type="entry name" value="LysR-type_TF_proteobact-type"/>
</dbReference>
<dbReference type="CDD" id="cd08422">
    <property type="entry name" value="PBP2_CrgA_like"/>
    <property type="match status" value="1"/>
</dbReference>
<accession>A0A2C7A643</accession>
<dbReference type="Pfam" id="PF03466">
    <property type="entry name" value="LysR_substrate"/>
    <property type="match status" value="1"/>
</dbReference>
<name>A0A2C7A643_9PROT</name>
<evidence type="ECO:0000313" key="7">
    <source>
        <dbReference type="Proteomes" id="UP000223527"/>
    </source>
</evidence>
<sequence length="299" mass="32081">MDRFEAMALFVTVAECGSFSAAGRRLGLPVSSLSRKVASLEARLGTRLLERHGQGVRLTEKGRAWHQHCRRILAEMEAAEAALGDDAAVVSGTLRVTAPVNLGQRFVVPLLAGFTAAHPQVRVELSLNDRLVDLVEEGFDLAIRSGALADSSLVARRLGAFRRILCCAPAYRERHGPIDTPAALAEAEALVFTRLAHPHHWRLLDGNGAEHRVPVRSRFRSDNADALHRAALAGQGVILTPVWQVAEDLARGRLVRVLPQLASAPVPVHALFPDARLLSGKVRALVEAAVAAAPGVLPG</sequence>
<dbReference type="GO" id="GO:0003700">
    <property type="term" value="F:DNA-binding transcription factor activity"/>
    <property type="evidence" value="ECO:0007669"/>
    <property type="project" value="InterPro"/>
</dbReference>
<dbReference type="SUPFAM" id="SSF46785">
    <property type="entry name" value="Winged helix' DNA-binding domain"/>
    <property type="match status" value="1"/>
</dbReference>
<dbReference type="InterPro" id="IPR036390">
    <property type="entry name" value="WH_DNA-bd_sf"/>
</dbReference>
<protein>
    <submittedName>
        <fullName evidence="6">LysR family transcriptional regulator</fullName>
    </submittedName>
</protein>
<evidence type="ECO:0000313" key="6">
    <source>
        <dbReference type="EMBL" id="PHK95568.1"/>
    </source>
</evidence>
<keyword evidence="2" id="KW-0805">Transcription regulation</keyword>
<feature type="domain" description="HTH lysR-type" evidence="5">
    <location>
        <begin position="1"/>
        <end position="59"/>
    </location>
</feature>
<reference evidence="6 7" key="1">
    <citation type="submission" date="2017-10" db="EMBL/GenBank/DDBJ databases">
        <authorList>
            <person name="Banno H."/>
            <person name="Chua N.-H."/>
        </authorList>
    </citation>
    <scope>NUCLEOTIDE SEQUENCE [LARGE SCALE GENOMIC DNA]</scope>
    <source>
        <strain evidence="6 7">YW11</strain>
    </source>
</reference>
<dbReference type="EMBL" id="PDNU01000008">
    <property type="protein sequence ID" value="PHK95568.1"/>
    <property type="molecule type" value="Genomic_DNA"/>
</dbReference>
<evidence type="ECO:0000256" key="2">
    <source>
        <dbReference type="ARBA" id="ARBA00023015"/>
    </source>
</evidence>
<dbReference type="InterPro" id="IPR036388">
    <property type="entry name" value="WH-like_DNA-bd_sf"/>
</dbReference>
<organism evidence="6 7">
    <name type="scientific">Teichococcus rhizosphaerae</name>
    <dbReference type="NCBI Taxonomy" id="1335062"/>
    <lineage>
        <taxon>Bacteria</taxon>
        <taxon>Pseudomonadati</taxon>
        <taxon>Pseudomonadota</taxon>
        <taxon>Alphaproteobacteria</taxon>
        <taxon>Acetobacterales</taxon>
        <taxon>Roseomonadaceae</taxon>
        <taxon>Roseomonas</taxon>
    </lineage>
</organism>
<comment type="similarity">
    <text evidence="1">Belongs to the LysR transcriptional regulatory family.</text>
</comment>
<dbReference type="Proteomes" id="UP000223527">
    <property type="component" value="Unassembled WGS sequence"/>
</dbReference>
<dbReference type="RefSeq" id="WP_099094799.1">
    <property type="nucleotide sequence ID" value="NZ_PDNU01000008.1"/>
</dbReference>
<dbReference type="PANTHER" id="PTHR30537:SF5">
    <property type="entry name" value="HTH-TYPE TRANSCRIPTIONAL ACTIVATOR TTDR-RELATED"/>
    <property type="match status" value="1"/>
</dbReference>
<keyword evidence="3" id="KW-0238">DNA-binding</keyword>
<dbReference type="FunFam" id="1.10.10.10:FF:000001">
    <property type="entry name" value="LysR family transcriptional regulator"/>
    <property type="match status" value="1"/>
</dbReference>
<keyword evidence="7" id="KW-1185">Reference proteome</keyword>
<dbReference type="OrthoDB" id="9812435at2"/>